<dbReference type="EMBL" id="KV878125">
    <property type="protein sequence ID" value="OJI95759.1"/>
    <property type="molecule type" value="Genomic_DNA"/>
</dbReference>
<evidence type="ECO:0000313" key="3">
    <source>
        <dbReference type="Proteomes" id="UP000184073"/>
    </source>
</evidence>
<dbReference type="Gene3D" id="3.40.50.720">
    <property type="entry name" value="NAD(P)-binding Rossmann-like Domain"/>
    <property type="match status" value="1"/>
</dbReference>
<sequence length="301" mass="33085">MPKRIIITGGSGQVGRHIITQLLGKGHSILNLDLTAGPPTVHTIKTDLTNGGDVYNALNSHFALSEPFPAQPSCVPDVLIHLAGHARNMLVPDNRTFRDNVTAAYNVLDAACKLGIRKIIVASSICAYGVTYAYGDVDFASFPVTEEQTVPAPMDPYALSKRCTEVLAEGFAKRFAGFDVYVLRIGRVVLPGDYNAAFESYVKEPVRWKGHGWSYVDVRDLGAMCERGVEVNGLGFQIFNAVNDEITCDRKAGELVAEVCPAVPVTRELEDREAPISNAKIKLLLGFREEHCWRDYYVPQE</sequence>
<dbReference type="PANTHER" id="PTHR43103">
    <property type="entry name" value="NUCLEOSIDE-DIPHOSPHATE-SUGAR EPIMERASE"/>
    <property type="match status" value="1"/>
</dbReference>
<evidence type="ECO:0000313" key="2">
    <source>
        <dbReference type="EMBL" id="OJI95759.1"/>
    </source>
</evidence>
<organism evidence="2 3">
    <name type="scientific">Aspergillus versicolor CBS 583.65</name>
    <dbReference type="NCBI Taxonomy" id="1036611"/>
    <lineage>
        <taxon>Eukaryota</taxon>
        <taxon>Fungi</taxon>
        <taxon>Dikarya</taxon>
        <taxon>Ascomycota</taxon>
        <taxon>Pezizomycotina</taxon>
        <taxon>Eurotiomycetes</taxon>
        <taxon>Eurotiomycetidae</taxon>
        <taxon>Eurotiales</taxon>
        <taxon>Aspergillaceae</taxon>
        <taxon>Aspergillus</taxon>
        <taxon>Aspergillus subgen. Nidulantes</taxon>
    </lineage>
</organism>
<dbReference type="InterPro" id="IPR036291">
    <property type="entry name" value="NAD(P)-bd_dom_sf"/>
</dbReference>
<feature type="domain" description="NAD-dependent epimerase/dehydratase" evidence="1">
    <location>
        <begin position="5"/>
        <end position="195"/>
    </location>
</feature>
<dbReference type="GeneID" id="63721159"/>
<protein>
    <recommendedName>
        <fullName evidence="1">NAD-dependent epimerase/dehydratase domain-containing protein</fullName>
    </recommendedName>
</protein>
<dbReference type="AlphaFoldDB" id="A0A1L9P2I8"/>
<dbReference type="Proteomes" id="UP000184073">
    <property type="component" value="Unassembled WGS sequence"/>
</dbReference>
<dbReference type="RefSeq" id="XP_040661522.1">
    <property type="nucleotide sequence ID" value="XM_040805648.1"/>
</dbReference>
<evidence type="ECO:0000259" key="1">
    <source>
        <dbReference type="Pfam" id="PF01370"/>
    </source>
</evidence>
<accession>A0A1L9P2I8</accession>
<dbReference type="Pfam" id="PF01370">
    <property type="entry name" value="Epimerase"/>
    <property type="match status" value="1"/>
</dbReference>
<name>A0A1L9P2I8_ASPVE</name>
<gene>
    <name evidence="2" type="ORF">ASPVEDRAFT_118900</name>
</gene>
<keyword evidence="3" id="KW-1185">Reference proteome</keyword>
<dbReference type="SUPFAM" id="SSF51735">
    <property type="entry name" value="NAD(P)-binding Rossmann-fold domains"/>
    <property type="match status" value="1"/>
</dbReference>
<dbReference type="InterPro" id="IPR001509">
    <property type="entry name" value="Epimerase_deHydtase"/>
</dbReference>
<proteinExistence type="predicted"/>
<dbReference type="CDD" id="cd08946">
    <property type="entry name" value="SDR_e"/>
    <property type="match status" value="1"/>
</dbReference>
<dbReference type="STRING" id="1036611.A0A1L9P2I8"/>
<dbReference type="VEuPathDB" id="FungiDB:ASPVEDRAFT_118900"/>
<dbReference type="PANTHER" id="PTHR43103:SF6">
    <property type="entry name" value="PUTATIVE-RELATED"/>
    <property type="match status" value="1"/>
</dbReference>
<reference evidence="3" key="1">
    <citation type="journal article" date="2017" name="Genome Biol.">
        <title>Comparative genomics reveals high biological diversity and specific adaptations in the industrially and medically important fungal genus Aspergillus.</title>
        <authorList>
            <person name="de Vries R.P."/>
            <person name="Riley R."/>
            <person name="Wiebenga A."/>
            <person name="Aguilar-Osorio G."/>
            <person name="Amillis S."/>
            <person name="Uchima C.A."/>
            <person name="Anderluh G."/>
            <person name="Asadollahi M."/>
            <person name="Askin M."/>
            <person name="Barry K."/>
            <person name="Battaglia E."/>
            <person name="Bayram O."/>
            <person name="Benocci T."/>
            <person name="Braus-Stromeyer S.A."/>
            <person name="Caldana C."/>
            <person name="Canovas D."/>
            <person name="Cerqueira G.C."/>
            <person name="Chen F."/>
            <person name="Chen W."/>
            <person name="Choi C."/>
            <person name="Clum A."/>
            <person name="Dos Santos R.A."/>
            <person name="Damasio A.R."/>
            <person name="Diallinas G."/>
            <person name="Emri T."/>
            <person name="Fekete E."/>
            <person name="Flipphi M."/>
            <person name="Freyberg S."/>
            <person name="Gallo A."/>
            <person name="Gournas C."/>
            <person name="Habgood R."/>
            <person name="Hainaut M."/>
            <person name="Harispe M.L."/>
            <person name="Henrissat B."/>
            <person name="Hilden K.S."/>
            <person name="Hope R."/>
            <person name="Hossain A."/>
            <person name="Karabika E."/>
            <person name="Karaffa L."/>
            <person name="Karanyi Z."/>
            <person name="Krasevec N."/>
            <person name="Kuo A."/>
            <person name="Kusch H."/>
            <person name="LaButti K."/>
            <person name="Lagendijk E.L."/>
            <person name="Lapidus A."/>
            <person name="Levasseur A."/>
            <person name="Lindquist E."/>
            <person name="Lipzen A."/>
            <person name="Logrieco A.F."/>
            <person name="MacCabe A."/>
            <person name="Maekelae M.R."/>
            <person name="Malavazi I."/>
            <person name="Melin P."/>
            <person name="Meyer V."/>
            <person name="Mielnichuk N."/>
            <person name="Miskei M."/>
            <person name="Molnar A.P."/>
            <person name="Mule G."/>
            <person name="Ngan C.Y."/>
            <person name="Orejas M."/>
            <person name="Orosz E."/>
            <person name="Ouedraogo J.P."/>
            <person name="Overkamp K.M."/>
            <person name="Park H.-S."/>
            <person name="Perrone G."/>
            <person name="Piumi F."/>
            <person name="Punt P.J."/>
            <person name="Ram A.F."/>
            <person name="Ramon A."/>
            <person name="Rauscher S."/>
            <person name="Record E."/>
            <person name="Riano-Pachon D.M."/>
            <person name="Robert V."/>
            <person name="Roehrig J."/>
            <person name="Ruller R."/>
            <person name="Salamov A."/>
            <person name="Salih N.S."/>
            <person name="Samson R.A."/>
            <person name="Sandor E."/>
            <person name="Sanguinetti M."/>
            <person name="Schuetze T."/>
            <person name="Sepcic K."/>
            <person name="Shelest E."/>
            <person name="Sherlock G."/>
            <person name="Sophianopoulou V."/>
            <person name="Squina F.M."/>
            <person name="Sun H."/>
            <person name="Susca A."/>
            <person name="Todd R.B."/>
            <person name="Tsang A."/>
            <person name="Unkles S.E."/>
            <person name="van de Wiele N."/>
            <person name="van Rossen-Uffink D."/>
            <person name="Oliveira J.V."/>
            <person name="Vesth T.C."/>
            <person name="Visser J."/>
            <person name="Yu J.-H."/>
            <person name="Zhou M."/>
            <person name="Andersen M.R."/>
            <person name="Archer D.B."/>
            <person name="Baker S.E."/>
            <person name="Benoit I."/>
            <person name="Brakhage A.A."/>
            <person name="Braus G.H."/>
            <person name="Fischer R."/>
            <person name="Frisvad J.C."/>
            <person name="Goldman G.H."/>
            <person name="Houbraken J."/>
            <person name="Oakley B."/>
            <person name="Pocsi I."/>
            <person name="Scazzocchio C."/>
            <person name="Seiboth B."/>
            <person name="vanKuyk P.A."/>
            <person name="Wortman J."/>
            <person name="Dyer P.S."/>
            <person name="Grigoriev I.V."/>
        </authorList>
    </citation>
    <scope>NUCLEOTIDE SEQUENCE [LARGE SCALE GENOMIC DNA]</scope>
    <source>
        <strain evidence="3">CBS 583.65</strain>
    </source>
</reference>
<dbReference type="OrthoDB" id="202470at2759"/>